<keyword evidence="1" id="KW-0812">Transmembrane</keyword>
<organism evidence="2 3">
    <name type="scientific">Desulfomonile tiedjei</name>
    <dbReference type="NCBI Taxonomy" id="2358"/>
    <lineage>
        <taxon>Bacteria</taxon>
        <taxon>Pseudomonadati</taxon>
        <taxon>Thermodesulfobacteriota</taxon>
        <taxon>Desulfomonilia</taxon>
        <taxon>Desulfomonilales</taxon>
        <taxon>Desulfomonilaceae</taxon>
        <taxon>Desulfomonile</taxon>
    </lineage>
</organism>
<evidence type="ECO:0000256" key="1">
    <source>
        <dbReference type="SAM" id="Phobius"/>
    </source>
</evidence>
<accession>A0A9D6V6D5</accession>
<dbReference type="EMBL" id="JACRDE010000510">
    <property type="protein sequence ID" value="MBI5251709.1"/>
    <property type="molecule type" value="Genomic_DNA"/>
</dbReference>
<sequence length="156" mass="17771">MESMNLLDITVKYFNVIVFVMCVVFGMTSLFASWFAWREIHRKRNIVRSVLAAYNIAEDALEKGRTHGGDFDMDPAIVQTIFNSLQEVLNAIHGEVTGKPIPAREDRSHGSGRLARVAAMGNMWRRKKEPERININHATPTLVPEDREHHHSISHP</sequence>
<keyword evidence="1" id="KW-0472">Membrane</keyword>
<feature type="transmembrane region" description="Helical" evidence="1">
    <location>
        <begin position="13"/>
        <end position="37"/>
    </location>
</feature>
<dbReference type="Proteomes" id="UP000807825">
    <property type="component" value="Unassembled WGS sequence"/>
</dbReference>
<reference evidence="2" key="1">
    <citation type="submission" date="2020-07" db="EMBL/GenBank/DDBJ databases">
        <title>Huge and variable diversity of episymbiotic CPR bacteria and DPANN archaea in groundwater ecosystems.</title>
        <authorList>
            <person name="He C.Y."/>
            <person name="Keren R."/>
            <person name="Whittaker M."/>
            <person name="Farag I.F."/>
            <person name="Doudna J."/>
            <person name="Cate J.H.D."/>
            <person name="Banfield J.F."/>
        </authorList>
    </citation>
    <scope>NUCLEOTIDE SEQUENCE</scope>
    <source>
        <strain evidence="2">NC_groundwater_1664_Pr3_B-0.1um_52_9</strain>
    </source>
</reference>
<evidence type="ECO:0000313" key="2">
    <source>
        <dbReference type="EMBL" id="MBI5251709.1"/>
    </source>
</evidence>
<evidence type="ECO:0000313" key="3">
    <source>
        <dbReference type="Proteomes" id="UP000807825"/>
    </source>
</evidence>
<gene>
    <name evidence="2" type="ORF">HY912_19630</name>
</gene>
<comment type="caution">
    <text evidence="2">The sequence shown here is derived from an EMBL/GenBank/DDBJ whole genome shotgun (WGS) entry which is preliminary data.</text>
</comment>
<proteinExistence type="predicted"/>
<name>A0A9D6V6D5_9BACT</name>
<dbReference type="AlphaFoldDB" id="A0A9D6V6D5"/>
<keyword evidence="1" id="KW-1133">Transmembrane helix</keyword>
<protein>
    <submittedName>
        <fullName evidence="2">Uncharacterized protein</fullName>
    </submittedName>
</protein>